<dbReference type="Pfam" id="PF10050">
    <property type="entry name" value="DUF2284"/>
    <property type="match status" value="1"/>
</dbReference>
<evidence type="ECO:0008006" key="4">
    <source>
        <dbReference type="Google" id="ProtNLM"/>
    </source>
</evidence>
<dbReference type="Proteomes" id="UP000441717">
    <property type="component" value="Unassembled WGS sequence"/>
</dbReference>
<evidence type="ECO:0000256" key="1">
    <source>
        <dbReference type="SAM" id="MobiDB-lite"/>
    </source>
</evidence>
<evidence type="ECO:0000313" key="3">
    <source>
        <dbReference type="Proteomes" id="UP000441717"/>
    </source>
</evidence>
<name>A0A6N7IUD5_9FIRM</name>
<reference evidence="2 3" key="1">
    <citation type="submission" date="2019-10" db="EMBL/GenBank/DDBJ databases">
        <title>Comparative genomics of sulfur disproportionating microorganisms.</title>
        <authorList>
            <person name="Ward L.M."/>
            <person name="Bertran E."/>
            <person name="Johnston D."/>
        </authorList>
    </citation>
    <scope>NUCLEOTIDE SEQUENCE [LARGE SCALE GENOMIC DNA]</scope>
    <source>
        <strain evidence="2 3">DSM 14055</strain>
    </source>
</reference>
<organism evidence="2 3">
    <name type="scientific">Desulfofundulus thermobenzoicus</name>
    <dbReference type="NCBI Taxonomy" id="29376"/>
    <lineage>
        <taxon>Bacteria</taxon>
        <taxon>Bacillati</taxon>
        <taxon>Bacillota</taxon>
        <taxon>Clostridia</taxon>
        <taxon>Eubacteriales</taxon>
        <taxon>Peptococcaceae</taxon>
        <taxon>Desulfofundulus</taxon>
    </lineage>
</organism>
<keyword evidence="3" id="KW-1185">Reference proteome</keyword>
<proteinExistence type="predicted"/>
<dbReference type="InterPro" id="IPR019271">
    <property type="entry name" value="DUF2284_metal-binding"/>
</dbReference>
<comment type="caution">
    <text evidence="2">The sequence shown here is derived from an EMBL/GenBank/DDBJ whole genome shotgun (WGS) entry which is preliminary data.</text>
</comment>
<feature type="region of interest" description="Disordered" evidence="1">
    <location>
        <begin position="1"/>
        <end position="27"/>
    </location>
</feature>
<dbReference type="AlphaFoldDB" id="A0A6N7IUD5"/>
<accession>A0A6N7IUD5</accession>
<sequence length="222" mass="23644">MSMTNPVKGNGVLTDKGGPLSLSQSPVPGKRCILSKEKDSSIPNPGAGLGPAVLPPGLLERLCRAAREAGALEARVIDTATVVVAPWVRWKCRYGCPGYGRSLTCPPFTPRPEETEAMLRCYRTGILFLAEASWLVRYLAGHLEHLAFKAGSYRAFGLGAGTCGLCAECNLDGPCRRPGEARPSMEACGIDVFQTVRNNGLPLTPAREPGEPCPRVGLLLVD</sequence>
<gene>
    <name evidence="2" type="ORF">GFC01_16000</name>
</gene>
<protein>
    <recommendedName>
        <fullName evidence="4">DUF2284 domain-containing protein</fullName>
    </recommendedName>
</protein>
<dbReference type="OrthoDB" id="5420534at2"/>
<dbReference type="EMBL" id="WHYR01000063">
    <property type="protein sequence ID" value="MQL53735.1"/>
    <property type="molecule type" value="Genomic_DNA"/>
</dbReference>
<evidence type="ECO:0000313" key="2">
    <source>
        <dbReference type="EMBL" id="MQL53735.1"/>
    </source>
</evidence>